<dbReference type="Pfam" id="PF02566">
    <property type="entry name" value="OsmC"/>
    <property type="match status" value="1"/>
</dbReference>
<name>A0A5B9VUY7_9BACT</name>
<evidence type="ECO:0000313" key="3">
    <source>
        <dbReference type="EMBL" id="QEH31591.1"/>
    </source>
</evidence>
<feature type="region of interest" description="Disordered" evidence="1">
    <location>
        <begin position="241"/>
        <end position="274"/>
    </location>
</feature>
<dbReference type="PANTHER" id="PTHR35368:SF1">
    <property type="entry name" value="HYDROPEROXIDE REDUCTASE"/>
    <property type="match status" value="1"/>
</dbReference>
<feature type="chain" id="PRO_5022959424" evidence="2">
    <location>
        <begin position="38"/>
        <end position="427"/>
    </location>
</feature>
<dbReference type="Proteomes" id="UP000324233">
    <property type="component" value="Chromosome"/>
</dbReference>
<organism evidence="3 4">
    <name type="scientific">Aquisphaera giovannonii</name>
    <dbReference type="NCBI Taxonomy" id="406548"/>
    <lineage>
        <taxon>Bacteria</taxon>
        <taxon>Pseudomonadati</taxon>
        <taxon>Planctomycetota</taxon>
        <taxon>Planctomycetia</taxon>
        <taxon>Isosphaerales</taxon>
        <taxon>Isosphaeraceae</taxon>
        <taxon>Aquisphaera</taxon>
    </lineage>
</organism>
<dbReference type="InterPro" id="IPR036102">
    <property type="entry name" value="OsmC/Ohrsf"/>
</dbReference>
<dbReference type="PANTHER" id="PTHR35368">
    <property type="entry name" value="HYDROPEROXIDE REDUCTASE"/>
    <property type="match status" value="1"/>
</dbReference>
<dbReference type="EMBL" id="CP042997">
    <property type="protein sequence ID" value="QEH31591.1"/>
    <property type="molecule type" value="Genomic_DNA"/>
</dbReference>
<proteinExistence type="predicted"/>
<protein>
    <submittedName>
        <fullName evidence="3">OsmC-like protein</fullName>
    </submittedName>
</protein>
<feature type="compositionally biased region" description="Basic and acidic residues" evidence="1">
    <location>
        <begin position="242"/>
        <end position="273"/>
    </location>
</feature>
<evidence type="ECO:0000313" key="4">
    <source>
        <dbReference type="Proteomes" id="UP000324233"/>
    </source>
</evidence>
<evidence type="ECO:0000256" key="2">
    <source>
        <dbReference type="SAM" id="SignalP"/>
    </source>
</evidence>
<dbReference type="AlphaFoldDB" id="A0A5B9VUY7"/>
<accession>A0A5B9VUY7</accession>
<keyword evidence="2" id="KW-0732">Signal</keyword>
<dbReference type="InterPro" id="IPR015946">
    <property type="entry name" value="KH_dom-like_a/b"/>
</dbReference>
<evidence type="ECO:0000256" key="1">
    <source>
        <dbReference type="SAM" id="MobiDB-lite"/>
    </source>
</evidence>
<feature type="signal peptide" evidence="2">
    <location>
        <begin position="1"/>
        <end position="37"/>
    </location>
</feature>
<dbReference type="KEGG" id="agv:OJF2_00560"/>
<sequence precursor="true">MPPPLAMITMPNNTRRVAACGLAVAAWWLLSSPDLRAQATHTSHDWAQSPAGSGEGDSVRDFQARLRSALSLLEGRPELDRPLPLAASVAAEGRTGIRHLRIRDFDILSDGARETAEFELGAGSWPSVVGVLGSAVAGDFLTRAAIKGSPIDGLEVVFTSRPEAARSRGTGDRVVYPQALAYTAFIDSPASDEELEGLRAEVERLSPVLNLVARPHDIEHGRLVYTQTPTRREGRTLAGLREFLEDKDAASRGARPPEGRRAEPPRARDDGRPPLRAHVKVEGATGIRHIRTDLKNYQVIHDYPRHLAGHNLGPVPEEHILGTMITCLTHIYEIEAARRRVAMDTLELDVEGTLTTRLGNAASPPSYRDIRYTVRIGSPEPRAKIEELQRAVEAVCPIYNMLKNSQPIAGRIVRGPYSVEKEREVAR</sequence>
<reference evidence="3 4" key="1">
    <citation type="submission" date="2019-08" db="EMBL/GenBank/DDBJ databases">
        <title>Deep-cultivation of Planctomycetes and their phenomic and genomic characterization uncovers novel biology.</title>
        <authorList>
            <person name="Wiegand S."/>
            <person name="Jogler M."/>
            <person name="Boedeker C."/>
            <person name="Pinto D."/>
            <person name="Vollmers J."/>
            <person name="Rivas-Marin E."/>
            <person name="Kohn T."/>
            <person name="Peeters S.H."/>
            <person name="Heuer A."/>
            <person name="Rast P."/>
            <person name="Oberbeckmann S."/>
            <person name="Bunk B."/>
            <person name="Jeske O."/>
            <person name="Meyerdierks A."/>
            <person name="Storesund J.E."/>
            <person name="Kallscheuer N."/>
            <person name="Luecker S."/>
            <person name="Lage O.M."/>
            <person name="Pohl T."/>
            <person name="Merkel B.J."/>
            <person name="Hornburger P."/>
            <person name="Mueller R.-W."/>
            <person name="Bruemmer F."/>
            <person name="Labrenz M."/>
            <person name="Spormann A.M."/>
            <person name="Op den Camp H."/>
            <person name="Overmann J."/>
            <person name="Amann R."/>
            <person name="Jetten M.S.M."/>
            <person name="Mascher T."/>
            <person name="Medema M.H."/>
            <person name="Devos D.P."/>
            <person name="Kaster A.-K."/>
            <person name="Ovreas L."/>
            <person name="Rohde M."/>
            <person name="Galperin M.Y."/>
            <person name="Jogler C."/>
        </authorList>
    </citation>
    <scope>NUCLEOTIDE SEQUENCE [LARGE SCALE GENOMIC DNA]</scope>
    <source>
        <strain evidence="3 4">OJF2</strain>
    </source>
</reference>
<dbReference type="InterPro" id="IPR003718">
    <property type="entry name" value="OsmC/Ohr_fam"/>
</dbReference>
<gene>
    <name evidence="3" type="ORF">OJF2_00560</name>
</gene>
<keyword evidence="4" id="KW-1185">Reference proteome</keyword>
<dbReference type="InterPro" id="IPR052924">
    <property type="entry name" value="OsmC/Ohr_hydroprdx_reductase"/>
</dbReference>
<dbReference type="Gene3D" id="3.30.300.20">
    <property type="match status" value="2"/>
</dbReference>
<dbReference type="SUPFAM" id="SSF82784">
    <property type="entry name" value="OsmC-like"/>
    <property type="match status" value="2"/>
</dbReference>